<dbReference type="InParanoid" id="T1FK18"/>
<organism evidence="2 3">
    <name type="scientific">Helobdella robusta</name>
    <name type="common">Californian leech</name>
    <dbReference type="NCBI Taxonomy" id="6412"/>
    <lineage>
        <taxon>Eukaryota</taxon>
        <taxon>Metazoa</taxon>
        <taxon>Spiralia</taxon>
        <taxon>Lophotrochozoa</taxon>
        <taxon>Annelida</taxon>
        <taxon>Clitellata</taxon>
        <taxon>Hirudinea</taxon>
        <taxon>Rhynchobdellida</taxon>
        <taxon>Glossiphoniidae</taxon>
        <taxon>Helobdella</taxon>
    </lineage>
</organism>
<dbReference type="GeneID" id="20209167"/>
<dbReference type="KEGG" id="hro:HELRODRAFT_183691"/>
<dbReference type="RefSeq" id="XP_009011527.1">
    <property type="nucleotide sequence ID" value="XM_009013279.1"/>
</dbReference>
<accession>T1FK18</accession>
<reference evidence="1 3" key="2">
    <citation type="journal article" date="2013" name="Nature">
        <title>Insights into bilaterian evolution from three spiralian genomes.</title>
        <authorList>
            <person name="Simakov O."/>
            <person name="Marletaz F."/>
            <person name="Cho S.J."/>
            <person name="Edsinger-Gonzales E."/>
            <person name="Havlak P."/>
            <person name="Hellsten U."/>
            <person name="Kuo D.H."/>
            <person name="Larsson T."/>
            <person name="Lv J."/>
            <person name="Arendt D."/>
            <person name="Savage R."/>
            <person name="Osoegawa K."/>
            <person name="de Jong P."/>
            <person name="Grimwood J."/>
            <person name="Chapman J.A."/>
            <person name="Shapiro H."/>
            <person name="Aerts A."/>
            <person name="Otillar R.P."/>
            <person name="Terry A.Y."/>
            <person name="Boore J.L."/>
            <person name="Grigoriev I.V."/>
            <person name="Lindberg D.R."/>
            <person name="Seaver E.C."/>
            <person name="Weisblat D.A."/>
            <person name="Putnam N.H."/>
            <person name="Rokhsar D.S."/>
        </authorList>
    </citation>
    <scope>NUCLEOTIDE SEQUENCE</scope>
</reference>
<dbReference type="HOGENOM" id="CLU_1512233_0_0_1"/>
<name>T1FK18_HELRO</name>
<reference evidence="2" key="3">
    <citation type="submission" date="2015-06" db="UniProtKB">
        <authorList>
            <consortium name="EnsemblMetazoa"/>
        </authorList>
    </citation>
    <scope>IDENTIFICATION</scope>
</reference>
<reference evidence="3" key="1">
    <citation type="submission" date="2012-12" db="EMBL/GenBank/DDBJ databases">
        <authorList>
            <person name="Hellsten U."/>
            <person name="Grimwood J."/>
            <person name="Chapman J.A."/>
            <person name="Shapiro H."/>
            <person name="Aerts A."/>
            <person name="Otillar R.P."/>
            <person name="Terry A.Y."/>
            <person name="Boore J.L."/>
            <person name="Simakov O."/>
            <person name="Marletaz F."/>
            <person name="Cho S.-J."/>
            <person name="Edsinger-Gonzales E."/>
            <person name="Havlak P."/>
            <person name="Kuo D.-H."/>
            <person name="Larsson T."/>
            <person name="Lv J."/>
            <person name="Arendt D."/>
            <person name="Savage R."/>
            <person name="Osoegawa K."/>
            <person name="de Jong P."/>
            <person name="Lindberg D.R."/>
            <person name="Seaver E.C."/>
            <person name="Weisblat D.A."/>
            <person name="Putnam N.H."/>
            <person name="Grigoriev I.V."/>
            <person name="Rokhsar D.S."/>
        </authorList>
    </citation>
    <scope>NUCLEOTIDE SEQUENCE</scope>
</reference>
<keyword evidence="3" id="KW-1185">Reference proteome</keyword>
<evidence type="ECO:0000313" key="3">
    <source>
        <dbReference type="Proteomes" id="UP000015101"/>
    </source>
</evidence>
<sequence length="178" mass="20831">MHVVSAMHVKTMMHVITHDAHVDCDAERRKYSQEELKEIKRQMKQTKERENEDDIRVKQMPREFQGRKRETVPRTGRSTQRRELTKSRTIFGLDGGNVTDVRLRKKTNSDIYKKIGSYINDTRGESTKKRRTRIKKRSEEVSSRRKFVGLQSLLGCLKSSPDLIALMEVNPKNSSNDR</sequence>
<gene>
    <name evidence="2" type="primary">20209167</name>
    <name evidence="1" type="ORF">HELRODRAFT_183691</name>
</gene>
<dbReference type="EMBL" id="KB095883">
    <property type="protein sequence ID" value="ESO10367.1"/>
    <property type="molecule type" value="Genomic_DNA"/>
</dbReference>
<evidence type="ECO:0000313" key="1">
    <source>
        <dbReference type="EMBL" id="ESO10367.1"/>
    </source>
</evidence>
<dbReference type="EMBL" id="AMQM01008950">
    <property type="status" value="NOT_ANNOTATED_CDS"/>
    <property type="molecule type" value="Genomic_DNA"/>
</dbReference>
<protein>
    <submittedName>
        <fullName evidence="1 2">Uncharacterized protein</fullName>
    </submittedName>
</protein>
<dbReference type="EnsemblMetazoa" id="HelroT183691">
    <property type="protein sequence ID" value="HelroP183691"/>
    <property type="gene ID" value="HelroG183691"/>
</dbReference>
<evidence type="ECO:0000313" key="2">
    <source>
        <dbReference type="EnsemblMetazoa" id="HelroP183691"/>
    </source>
</evidence>
<dbReference type="AlphaFoldDB" id="T1FK18"/>
<dbReference type="Proteomes" id="UP000015101">
    <property type="component" value="Unassembled WGS sequence"/>
</dbReference>
<proteinExistence type="predicted"/>
<dbReference type="CTD" id="20209167"/>